<feature type="compositionally biased region" description="Low complexity" evidence="2">
    <location>
        <begin position="235"/>
        <end position="245"/>
    </location>
</feature>
<keyword evidence="4" id="KW-0378">Hydrolase</keyword>
<dbReference type="SUPFAM" id="SSF54106">
    <property type="entry name" value="LysM domain"/>
    <property type="match status" value="2"/>
</dbReference>
<dbReference type="OrthoDB" id="9795421at2"/>
<dbReference type="Proteomes" id="UP000295678">
    <property type="component" value="Unassembled WGS sequence"/>
</dbReference>
<evidence type="ECO:0000259" key="3">
    <source>
        <dbReference type="PROSITE" id="PS51782"/>
    </source>
</evidence>
<name>A0A4R3MKN9_9HYPH</name>
<dbReference type="Gene3D" id="3.10.350.10">
    <property type="entry name" value="LysM domain"/>
    <property type="match status" value="2"/>
</dbReference>
<evidence type="ECO:0000256" key="2">
    <source>
        <dbReference type="SAM" id="MobiDB-lite"/>
    </source>
</evidence>
<dbReference type="SUPFAM" id="SSF51261">
    <property type="entry name" value="Duplicated hybrid motif"/>
    <property type="match status" value="1"/>
</dbReference>
<dbReference type="GO" id="GO:0004222">
    <property type="term" value="F:metalloendopeptidase activity"/>
    <property type="evidence" value="ECO:0007669"/>
    <property type="project" value="TreeGrafter"/>
</dbReference>
<dbReference type="InterPro" id="IPR016047">
    <property type="entry name" value="M23ase_b-sheet_dom"/>
</dbReference>
<dbReference type="AlphaFoldDB" id="A0A4R3MKN9"/>
<proteinExistence type="inferred from homology"/>
<feature type="domain" description="LysM" evidence="3">
    <location>
        <begin position="89"/>
        <end position="133"/>
    </location>
</feature>
<dbReference type="SMART" id="SM00257">
    <property type="entry name" value="LysM"/>
    <property type="match status" value="2"/>
</dbReference>
<evidence type="ECO:0000313" key="5">
    <source>
        <dbReference type="Proteomes" id="UP000295678"/>
    </source>
</evidence>
<dbReference type="RefSeq" id="WP_132805194.1">
    <property type="nucleotide sequence ID" value="NZ_SMAK01000002.1"/>
</dbReference>
<dbReference type="EMBL" id="SMAK01000002">
    <property type="protein sequence ID" value="TCT12400.1"/>
    <property type="molecule type" value="Genomic_DNA"/>
</dbReference>
<dbReference type="InterPro" id="IPR050570">
    <property type="entry name" value="Cell_wall_metabolism_enzyme"/>
</dbReference>
<sequence>MRKVLDNLPSSLLARIAILGAAGMMVAGCSSDSTRFGSFFGGSFDQDVTGSITPTADVTNGRPASNPLAQPAYGQLPVASAPLEPSDGTSVVVGPGETVFTIANRYGVPTTALMKVNNITDPNAVPPGQRLVIPVFSQAHNGWVRPEVAGATVKVAGPTPASVAASAGAPVQTRPAASGGTHTVTSGETVYSLGRKYNVRPGDIIAANNLQPPYGLKIGQTVRIPGATTVASAAAAQPVRQSAAATSPSAAGETRGIDPAIASAPAQPPAVKQGIEANALPAPGEQPQQVAYAAPADASDAAADKRAGIPEPAALSAANFRWPARGRIISAFGDKADGGKNDGINISVPEGTSVRAAENGVVAYAGNELKGYGNLVLIRHADDWVTAYAHNSDILVKRGDVVTRGQVIAKAGQTGSVQTPQIHFELRKGSTPVDPLKYLAGD</sequence>
<protein>
    <submittedName>
        <fullName evidence="4">Murein DD-endopeptidase MepM/ murein hydrolase activator NlpD</fullName>
    </submittedName>
</protein>
<dbReference type="InterPro" id="IPR011055">
    <property type="entry name" value="Dup_hybrid_motif"/>
</dbReference>
<comment type="caution">
    <text evidence="4">The sequence shown here is derived from an EMBL/GenBank/DDBJ whole genome shotgun (WGS) entry which is preliminary data.</text>
</comment>
<dbReference type="PANTHER" id="PTHR21666">
    <property type="entry name" value="PEPTIDASE-RELATED"/>
    <property type="match status" value="1"/>
</dbReference>
<gene>
    <name evidence="4" type="ORF">EDC22_10283</name>
</gene>
<dbReference type="CDD" id="cd12797">
    <property type="entry name" value="M23_peptidase"/>
    <property type="match status" value="1"/>
</dbReference>
<feature type="region of interest" description="Disordered" evidence="2">
    <location>
        <begin position="235"/>
        <end position="270"/>
    </location>
</feature>
<dbReference type="Pfam" id="PF01476">
    <property type="entry name" value="LysM"/>
    <property type="match status" value="2"/>
</dbReference>
<reference evidence="4 5" key="1">
    <citation type="submission" date="2019-03" db="EMBL/GenBank/DDBJ databases">
        <title>Genomic Encyclopedia of Type Strains, Phase IV (KMG-IV): sequencing the most valuable type-strain genomes for metagenomic binning, comparative biology and taxonomic classification.</title>
        <authorList>
            <person name="Goeker M."/>
        </authorList>
    </citation>
    <scope>NUCLEOTIDE SEQUENCE [LARGE SCALE GENOMIC DNA]</scope>
    <source>
        <strain evidence="4 5">DSM 19345</strain>
    </source>
</reference>
<evidence type="ECO:0000313" key="4">
    <source>
        <dbReference type="EMBL" id="TCT12400.1"/>
    </source>
</evidence>
<accession>A0A4R3MKN9</accession>
<dbReference type="PANTHER" id="PTHR21666:SF263">
    <property type="entry name" value="MUREIN HYDROLASE ACTIVATOR NLPD"/>
    <property type="match status" value="1"/>
</dbReference>
<keyword evidence="5" id="KW-1185">Reference proteome</keyword>
<dbReference type="Gene3D" id="2.70.70.10">
    <property type="entry name" value="Glucose Permease (Domain IIA)"/>
    <property type="match status" value="1"/>
</dbReference>
<feature type="domain" description="LysM" evidence="3">
    <location>
        <begin position="180"/>
        <end position="224"/>
    </location>
</feature>
<dbReference type="InterPro" id="IPR036779">
    <property type="entry name" value="LysM_dom_sf"/>
</dbReference>
<organism evidence="4 5">
    <name type="scientific">Tepidamorphus gemmatus</name>
    <dbReference type="NCBI Taxonomy" id="747076"/>
    <lineage>
        <taxon>Bacteria</taxon>
        <taxon>Pseudomonadati</taxon>
        <taxon>Pseudomonadota</taxon>
        <taxon>Alphaproteobacteria</taxon>
        <taxon>Hyphomicrobiales</taxon>
        <taxon>Tepidamorphaceae</taxon>
        <taxon>Tepidamorphus</taxon>
    </lineage>
</organism>
<comment type="similarity">
    <text evidence="1">Belongs to the E.coli NlpD/Haemophilus LppB family.</text>
</comment>
<dbReference type="PROSITE" id="PS51257">
    <property type="entry name" value="PROKAR_LIPOPROTEIN"/>
    <property type="match status" value="1"/>
</dbReference>
<dbReference type="InterPro" id="IPR018392">
    <property type="entry name" value="LysM"/>
</dbReference>
<dbReference type="Pfam" id="PF01551">
    <property type="entry name" value="Peptidase_M23"/>
    <property type="match status" value="1"/>
</dbReference>
<dbReference type="PROSITE" id="PS51782">
    <property type="entry name" value="LYSM"/>
    <property type="match status" value="2"/>
</dbReference>
<dbReference type="CDD" id="cd00118">
    <property type="entry name" value="LysM"/>
    <property type="match status" value="2"/>
</dbReference>
<evidence type="ECO:0000256" key="1">
    <source>
        <dbReference type="ARBA" id="ARBA00038420"/>
    </source>
</evidence>